<sequence>MGNKLFSRVNRITSRVYADLENILFSGFKKRSNVYLYPEIKKMNKIMRKFYKRPQLQIDVSSNLLPVKFETSDGVILTGVQYITNPNSKKWIIANHWFGGHKYWGLYWARPFIELGYNILAYDFRNHGDSEKEQYTTMGILEREDLLAAMKWLYENHEYEILGLTGASMGAFTINYTSVKDTELMKKYKVKFAISEISYGSIRTLLAHTRSSWLSKFIRKKSTKKVIDKILASQIKDTKLDWEDLNVFDYYENKNVMPNFPIFYSHGKNDLITPPYDSIRMYMDRKPNSPNDEILIYDYSQHCFSLMTHFYQTTYHWLKFENKIVKDDDATAKAMKYFGIDQEMLDSNFYEAKELSTYWSEKPSTKVLVKSRGKNE</sequence>
<dbReference type="AlphaFoldDB" id="A0A2K9BZN3"/>
<dbReference type="EMBL" id="CP025257">
    <property type="protein sequence ID" value="AUF83818.1"/>
    <property type="molecule type" value="Genomic_DNA"/>
</dbReference>
<proteinExistence type="predicted"/>
<reference evidence="1 2" key="1">
    <citation type="submission" date="2017-12" db="EMBL/GenBank/DDBJ databases">
        <title>Mesoplasma syrphidae YJS, Complete Genome.</title>
        <authorList>
            <person name="Knight T.F."/>
            <person name="Citino T."/>
            <person name="Rubinstein R."/>
            <person name="Neuschaefer Z."/>
        </authorList>
    </citation>
    <scope>NUCLEOTIDE SEQUENCE [LARGE SCALE GENOMIC DNA]</scope>
    <source>
        <strain evidence="1 2">YJS</strain>
    </source>
</reference>
<dbReference type="PANTHER" id="PTHR43358">
    <property type="entry name" value="ALPHA/BETA-HYDROLASE"/>
    <property type="match status" value="1"/>
</dbReference>
<dbReference type="InterPro" id="IPR029058">
    <property type="entry name" value="AB_hydrolase_fold"/>
</dbReference>
<dbReference type="RefSeq" id="WP_051591870.1">
    <property type="nucleotide sequence ID" value="NZ_CP025257.1"/>
</dbReference>
<accession>A0A2K9BZN3</accession>
<keyword evidence="2" id="KW-1185">Reference proteome</keyword>
<dbReference type="OrthoDB" id="384284at2"/>
<protein>
    <submittedName>
        <fullName evidence="1">Alpha/beta hydrolase</fullName>
    </submittedName>
</protein>
<evidence type="ECO:0000313" key="1">
    <source>
        <dbReference type="EMBL" id="AUF83818.1"/>
    </source>
</evidence>
<keyword evidence="1" id="KW-0378">Hydrolase</keyword>
<name>A0A2K9BZN3_9MOLU</name>
<dbReference type="SUPFAM" id="SSF53474">
    <property type="entry name" value="alpha/beta-Hydrolases"/>
    <property type="match status" value="1"/>
</dbReference>
<dbReference type="Proteomes" id="UP000233419">
    <property type="component" value="Chromosome"/>
</dbReference>
<evidence type="ECO:0000313" key="2">
    <source>
        <dbReference type="Proteomes" id="UP000233419"/>
    </source>
</evidence>
<dbReference type="KEGG" id="msyr:CXP39_03430"/>
<dbReference type="GO" id="GO:0016787">
    <property type="term" value="F:hydrolase activity"/>
    <property type="evidence" value="ECO:0007669"/>
    <property type="project" value="UniProtKB-KW"/>
</dbReference>
<dbReference type="Gene3D" id="3.40.50.1820">
    <property type="entry name" value="alpha/beta hydrolase"/>
    <property type="match status" value="1"/>
</dbReference>
<organism evidence="1 2">
    <name type="scientific">Mesoplasma syrphidae</name>
    <dbReference type="NCBI Taxonomy" id="225999"/>
    <lineage>
        <taxon>Bacteria</taxon>
        <taxon>Bacillati</taxon>
        <taxon>Mycoplasmatota</taxon>
        <taxon>Mollicutes</taxon>
        <taxon>Entomoplasmatales</taxon>
        <taxon>Entomoplasmataceae</taxon>
        <taxon>Mesoplasma</taxon>
    </lineage>
</organism>
<dbReference type="PANTHER" id="PTHR43358:SF4">
    <property type="entry name" value="ALPHA_BETA HYDROLASE FOLD-1 DOMAIN-CONTAINING PROTEIN"/>
    <property type="match status" value="1"/>
</dbReference>
<gene>
    <name evidence="1" type="ORF">CXP39_03430</name>
</gene>
<dbReference type="InterPro" id="IPR052920">
    <property type="entry name" value="DNA-binding_regulatory"/>
</dbReference>